<dbReference type="InterPro" id="IPR019734">
    <property type="entry name" value="TPR_rpt"/>
</dbReference>
<organism evidence="5 6">
    <name type="scientific">Trinickia fusca</name>
    <dbReference type="NCBI Taxonomy" id="2419777"/>
    <lineage>
        <taxon>Bacteria</taxon>
        <taxon>Pseudomonadati</taxon>
        <taxon>Pseudomonadota</taxon>
        <taxon>Betaproteobacteria</taxon>
        <taxon>Burkholderiales</taxon>
        <taxon>Burkholderiaceae</taxon>
        <taxon>Trinickia</taxon>
    </lineage>
</organism>
<dbReference type="SUPFAM" id="SSF53335">
    <property type="entry name" value="S-adenosyl-L-methionine-dependent methyltransferases"/>
    <property type="match status" value="1"/>
</dbReference>
<dbReference type="Gene3D" id="3.40.50.2000">
    <property type="entry name" value="Glycogen Phosphorylase B"/>
    <property type="match status" value="2"/>
</dbReference>
<evidence type="ECO:0000256" key="2">
    <source>
        <dbReference type="ARBA" id="ARBA00022803"/>
    </source>
</evidence>
<keyword evidence="6" id="KW-1185">Reference proteome</keyword>
<dbReference type="EMBL" id="RBZV01000006">
    <property type="protein sequence ID" value="RKP46878.1"/>
    <property type="molecule type" value="Genomic_DNA"/>
</dbReference>
<dbReference type="PANTHER" id="PTHR44858:SF1">
    <property type="entry name" value="UDP-N-ACETYLGLUCOSAMINE--PEPTIDE N-ACETYLGLUCOSAMINYLTRANSFERASE SPINDLY-RELATED"/>
    <property type="match status" value="1"/>
</dbReference>
<evidence type="ECO:0000313" key="6">
    <source>
        <dbReference type="Proteomes" id="UP000280434"/>
    </source>
</evidence>
<dbReference type="Pfam" id="PF13489">
    <property type="entry name" value="Methyltransf_23"/>
    <property type="match status" value="1"/>
</dbReference>
<evidence type="ECO:0000256" key="4">
    <source>
        <dbReference type="SAM" id="MobiDB-lite"/>
    </source>
</evidence>
<dbReference type="Gene3D" id="3.40.50.150">
    <property type="entry name" value="Vaccinia Virus protein VP39"/>
    <property type="match status" value="1"/>
</dbReference>
<reference evidence="5 6" key="1">
    <citation type="submission" date="2018-10" db="EMBL/GenBank/DDBJ databases">
        <title>Paraburkholderia sp. 7MK8-2, isolated from soil.</title>
        <authorList>
            <person name="Gao Z.-H."/>
            <person name="Qiu L.-H."/>
        </authorList>
    </citation>
    <scope>NUCLEOTIDE SEQUENCE [LARGE SCALE GENOMIC DNA]</scope>
    <source>
        <strain evidence="5 6">7MK8-2</strain>
    </source>
</reference>
<proteinExistence type="predicted"/>
<dbReference type="SMART" id="SM00028">
    <property type="entry name" value="TPR"/>
    <property type="match status" value="7"/>
</dbReference>
<dbReference type="SUPFAM" id="SSF48452">
    <property type="entry name" value="TPR-like"/>
    <property type="match status" value="2"/>
</dbReference>
<gene>
    <name evidence="5" type="ORF">D7S89_16105</name>
</gene>
<dbReference type="Pfam" id="PF13181">
    <property type="entry name" value="TPR_8"/>
    <property type="match status" value="1"/>
</dbReference>
<dbReference type="PANTHER" id="PTHR44858">
    <property type="entry name" value="TETRATRICOPEPTIDE REPEAT PROTEIN 6"/>
    <property type="match status" value="1"/>
</dbReference>
<evidence type="ECO:0000313" key="5">
    <source>
        <dbReference type="EMBL" id="RKP46878.1"/>
    </source>
</evidence>
<sequence>MYEQSKAAKRRYRDGDFLCRYFVGDGIDVGAGPDTLGRYLPLFPALRSVRGWDLPDGDAQLLAGVADGSFDFLHSSHCLEHMRDPAEALANWIRVVKPNGYLVVSVPDEDMYEQGVFPSRFNPDHKWTFTIHKDAGMSWSPRSVNVLDLVTKMSGAVEVERIQLVREFFDNRMADQDQTLQPNAECAIEIVLRKRLGTAPRQATATPEAAGTGTGTGTGTGARVPSSNGSSQLGRFDAPLGREALALLEGGHRDASERKALEALLKEPNDCVAMDVLERLYLDSARYAQCADILERLLTHTPDNPAAWNNLGCCYGELRRFPQARAAFENAVRADPAYLTAYGGLAAMRYSMGDAAGAEAAYREVLSRSPEHFDSRVNIANCLIAMEKADAAQAFVDEACTKLLPDLTKPADVSLAAPGQGLNAPYRSRIENRPIFESMHARLGMALLALGRTTEGLRLLEWRLGSAFVPGFDARRAKRMWRGEPLRGKRLLLLWEQGYGDVFQGLRHVRRLAAMADCVLLPADASVRALFETSFADLGEKIVICDWREEPAAFDYYVSILSLHHRVNELGVAQPEAVGAYLSCDADTVARFRSHRLAENALAVGIVYAGKPEMLLDGQRSLAEPIVRTLTAPLPGVRFYSLQVGPRANDCAALAVANGVVDWSVMLDSFAATAAAMKALDVVICVDTASVHLAGALGMPAILLNRFGSEYRWQLLRDDGVWYASVEQVRQKTLNDWSGAVAEARERLAQHSVSRGCDARVPGETLAPTERGRADALERLKAIELALGASKLDEARPLIDAYLLDHPDSTKALCHAGALELLSANAAAARGYLDRAIELRPDYAVAYSNRAAARAEDDPAREDDMVRAVACDPAFHTGWANLARLRRQKGNTAQAFEHACRAAQLAPTQPDIVLLSAEIALDAGEFEASLRRFEWLRDQHPELPESHANLIPAHAALERRDDAQADLDKALELDPTHAGALNNGIQFYLRTQQYDKALALARRYVEAHSELAGSHVMLGLVYHHLKSYEPAEAALKRALDIEPEHMEALFALGTVLERVDRLGESEEALRRALTIRRDYRVLVNLAVTMNRQQRYDEARRLNSEALAASGEKMKKELQPRMATVRQTMATQPFRAELQTIDLGFGPDWNNALISLAEGDYASGFAGYEVRQEHQTVSGMTGDEYRTLLWRGEPLDGKRILLLPEQGYGDVIQFLRYLPELKRRGATVLVGASAPLARLLEITPGVDQTVPLDDSRRPPFDYLCPLMSLAHRLGVSTTADLRPAFPYLRAPEGARAAWRERFPAMTGLRRIGVVWAGRKIYPADRLRSIPLAEMRGALAQVPGILWVSLQVGDCAPEAEDWPGMVDVSDELVDFAETAALVEQLDLVITVDTAVAHLAAALGKPVWMLNRISTDWRWGARAATTGWYPSMRIFRQKLHLSWVEPLEELAQALTSWRRDEHVAIPADVSTDVR</sequence>
<feature type="region of interest" description="Disordered" evidence="4">
    <location>
        <begin position="199"/>
        <end position="235"/>
    </location>
</feature>
<keyword evidence="2 3" id="KW-0802">TPR repeat</keyword>
<dbReference type="Pfam" id="PF07719">
    <property type="entry name" value="TPR_2"/>
    <property type="match status" value="1"/>
</dbReference>
<evidence type="ECO:0000256" key="3">
    <source>
        <dbReference type="PROSITE-ProRule" id="PRU00339"/>
    </source>
</evidence>
<dbReference type="Pfam" id="PF13432">
    <property type="entry name" value="TPR_16"/>
    <property type="match status" value="1"/>
</dbReference>
<dbReference type="GO" id="GO:0016757">
    <property type="term" value="F:glycosyltransferase activity"/>
    <property type="evidence" value="ECO:0007669"/>
    <property type="project" value="InterPro"/>
</dbReference>
<name>A0A494X8K2_9BURK</name>
<dbReference type="RefSeq" id="WP_121278722.1">
    <property type="nucleotide sequence ID" value="NZ_RBZV01000006.1"/>
</dbReference>
<dbReference type="Gene3D" id="1.25.40.10">
    <property type="entry name" value="Tetratricopeptide repeat domain"/>
    <property type="match status" value="3"/>
</dbReference>
<feature type="repeat" description="TPR" evidence="3">
    <location>
        <begin position="305"/>
        <end position="338"/>
    </location>
</feature>
<comment type="caution">
    <text evidence="5">The sequence shown here is derived from an EMBL/GenBank/DDBJ whole genome shotgun (WGS) entry which is preliminary data.</text>
</comment>
<dbReference type="InterPro" id="IPR013105">
    <property type="entry name" value="TPR_2"/>
</dbReference>
<protein>
    <submittedName>
        <fullName evidence="5">Tetratricopeptide repeat protein</fullName>
    </submittedName>
</protein>
<dbReference type="OrthoDB" id="8886062at2"/>
<dbReference type="Proteomes" id="UP000280434">
    <property type="component" value="Unassembled WGS sequence"/>
</dbReference>
<feature type="repeat" description="TPR" evidence="3">
    <location>
        <begin position="1012"/>
        <end position="1045"/>
    </location>
</feature>
<dbReference type="InterPro" id="IPR002201">
    <property type="entry name" value="Glyco_trans_9"/>
</dbReference>
<dbReference type="CDD" id="cd02440">
    <property type="entry name" value="AdoMet_MTases"/>
    <property type="match status" value="1"/>
</dbReference>
<keyword evidence="1" id="KW-0677">Repeat</keyword>
<dbReference type="Pfam" id="PF01075">
    <property type="entry name" value="Glyco_transf_9"/>
    <property type="match status" value="1"/>
</dbReference>
<dbReference type="InterPro" id="IPR050498">
    <property type="entry name" value="Ycf3"/>
</dbReference>
<dbReference type="InterPro" id="IPR029063">
    <property type="entry name" value="SAM-dependent_MTases_sf"/>
</dbReference>
<dbReference type="PROSITE" id="PS50005">
    <property type="entry name" value="TPR"/>
    <property type="match status" value="2"/>
</dbReference>
<accession>A0A494X8K2</accession>
<dbReference type="InterPro" id="IPR011990">
    <property type="entry name" value="TPR-like_helical_dom_sf"/>
</dbReference>
<dbReference type="SUPFAM" id="SSF53756">
    <property type="entry name" value="UDP-Glycosyltransferase/glycogen phosphorylase"/>
    <property type="match status" value="2"/>
</dbReference>
<dbReference type="Pfam" id="PF14559">
    <property type="entry name" value="TPR_19"/>
    <property type="match status" value="1"/>
</dbReference>
<evidence type="ECO:0000256" key="1">
    <source>
        <dbReference type="ARBA" id="ARBA00022737"/>
    </source>
</evidence>